<proteinExistence type="predicted"/>
<name>A0A212LBF5_9BACT</name>
<protein>
    <submittedName>
        <fullName evidence="2">Uncharacterized protein</fullName>
    </submittedName>
</protein>
<evidence type="ECO:0000256" key="1">
    <source>
        <dbReference type="ARBA" id="ARBA00023002"/>
    </source>
</evidence>
<evidence type="ECO:0000313" key="2">
    <source>
        <dbReference type="EMBL" id="SCM74828.1"/>
    </source>
</evidence>
<dbReference type="InterPro" id="IPR042204">
    <property type="entry name" value="2Fe-2S-bd_N"/>
</dbReference>
<dbReference type="SUPFAM" id="SSF54292">
    <property type="entry name" value="2Fe-2S ferredoxin-like"/>
    <property type="match status" value="1"/>
</dbReference>
<gene>
    <name evidence="2" type="ORF">KL86DES1_22179</name>
</gene>
<keyword evidence="1" id="KW-0560">Oxidoreductase</keyword>
<dbReference type="GO" id="GO:0016491">
    <property type="term" value="F:oxidoreductase activity"/>
    <property type="evidence" value="ECO:0007669"/>
    <property type="project" value="UniProtKB-KW"/>
</dbReference>
<dbReference type="GO" id="GO:0051536">
    <property type="term" value="F:iron-sulfur cluster binding"/>
    <property type="evidence" value="ECO:0007669"/>
    <property type="project" value="InterPro"/>
</dbReference>
<organism evidence="2">
    <name type="scientific">uncultured Desulfovibrio sp</name>
    <dbReference type="NCBI Taxonomy" id="167968"/>
    <lineage>
        <taxon>Bacteria</taxon>
        <taxon>Pseudomonadati</taxon>
        <taxon>Thermodesulfobacteriota</taxon>
        <taxon>Desulfovibrionia</taxon>
        <taxon>Desulfovibrionales</taxon>
        <taxon>Desulfovibrionaceae</taxon>
        <taxon>Desulfovibrio</taxon>
        <taxon>environmental samples</taxon>
    </lineage>
</organism>
<dbReference type="EMBL" id="FMJC01000002">
    <property type="protein sequence ID" value="SCM74828.1"/>
    <property type="molecule type" value="Genomic_DNA"/>
</dbReference>
<dbReference type="Pfam" id="PF13510">
    <property type="entry name" value="Fer2_4"/>
    <property type="match status" value="1"/>
</dbReference>
<dbReference type="Gene3D" id="3.10.20.440">
    <property type="entry name" value="2Fe-2S iron-sulphur cluster binding domain, sarcosine oxidase, alpha subunit, N-terminal domain"/>
    <property type="match status" value="1"/>
</dbReference>
<sequence length="103" mass="10961">MSVKTTPSAGRQVTIYFEGQPLEVEEGISVAAAVLGASHGWTRTTHGGHKRGPYCQMGVCFECLMTINGVPNQQSCLVPVAEGMQVNRQNGVPDFGKEGCNHA</sequence>
<accession>A0A212LBF5</accession>
<dbReference type="RefSeq" id="WP_179981345.1">
    <property type="nucleotide sequence ID" value="NZ_LT608333.1"/>
</dbReference>
<reference evidence="2" key="1">
    <citation type="submission" date="2016-08" db="EMBL/GenBank/DDBJ databases">
        <authorList>
            <person name="Seilhamer J.J."/>
        </authorList>
    </citation>
    <scope>NUCLEOTIDE SEQUENCE</scope>
    <source>
        <strain evidence="2">86-1</strain>
    </source>
</reference>
<dbReference type="AlphaFoldDB" id="A0A212LBF5"/>
<dbReference type="InterPro" id="IPR036010">
    <property type="entry name" value="2Fe-2S_ferredoxin-like_sf"/>
</dbReference>